<protein>
    <submittedName>
        <fullName evidence="6">Patatin-like phospholipase family protein</fullName>
    </submittedName>
</protein>
<dbReference type="InterPro" id="IPR002641">
    <property type="entry name" value="PNPLA_dom"/>
</dbReference>
<dbReference type="EMBL" id="JBHTBJ010000012">
    <property type="protein sequence ID" value="MFC7275998.1"/>
    <property type="molecule type" value="Genomic_DNA"/>
</dbReference>
<reference evidence="7" key="1">
    <citation type="journal article" date="2019" name="Int. J. Syst. Evol. Microbiol.">
        <title>The Global Catalogue of Microorganisms (GCM) 10K type strain sequencing project: providing services to taxonomists for standard genome sequencing and annotation.</title>
        <authorList>
            <consortium name="The Broad Institute Genomics Platform"/>
            <consortium name="The Broad Institute Genome Sequencing Center for Infectious Disease"/>
            <person name="Wu L."/>
            <person name="Ma J."/>
        </authorList>
    </citation>
    <scope>NUCLEOTIDE SEQUENCE [LARGE SCALE GENOMIC DNA]</scope>
    <source>
        <strain evidence="7">XZYJT-10</strain>
    </source>
</reference>
<evidence type="ECO:0000256" key="4">
    <source>
        <dbReference type="PROSITE-ProRule" id="PRU01161"/>
    </source>
</evidence>
<organism evidence="6 7">
    <name type="scientific">Paractinoplanes rhizophilus</name>
    <dbReference type="NCBI Taxonomy" id="1416877"/>
    <lineage>
        <taxon>Bacteria</taxon>
        <taxon>Bacillati</taxon>
        <taxon>Actinomycetota</taxon>
        <taxon>Actinomycetes</taxon>
        <taxon>Micromonosporales</taxon>
        <taxon>Micromonosporaceae</taxon>
        <taxon>Paractinoplanes</taxon>
    </lineage>
</organism>
<feature type="short sequence motif" description="GXSXG" evidence="4">
    <location>
        <begin position="40"/>
        <end position="44"/>
    </location>
</feature>
<keyword evidence="7" id="KW-1185">Reference proteome</keyword>
<keyword evidence="1 4" id="KW-0378">Hydrolase</keyword>
<accession>A0ABW2HV23</accession>
<name>A0ABW2HV23_9ACTN</name>
<gene>
    <name evidence="6" type="ORF">ACFQS1_18550</name>
</gene>
<dbReference type="InterPro" id="IPR050301">
    <property type="entry name" value="NTE"/>
</dbReference>
<evidence type="ECO:0000256" key="2">
    <source>
        <dbReference type="ARBA" id="ARBA00022963"/>
    </source>
</evidence>
<feature type="active site" description="Proton acceptor" evidence="4">
    <location>
        <position position="183"/>
    </location>
</feature>
<dbReference type="InterPro" id="IPR016035">
    <property type="entry name" value="Acyl_Trfase/lysoPLipase"/>
</dbReference>
<dbReference type="RefSeq" id="WP_378969777.1">
    <property type="nucleotide sequence ID" value="NZ_JBHTBJ010000012.1"/>
</dbReference>
<dbReference type="PANTHER" id="PTHR14226">
    <property type="entry name" value="NEUROPATHY TARGET ESTERASE/SWISS CHEESE D.MELANOGASTER"/>
    <property type="match status" value="1"/>
</dbReference>
<evidence type="ECO:0000256" key="3">
    <source>
        <dbReference type="ARBA" id="ARBA00023098"/>
    </source>
</evidence>
<dbReference type="SUPFAM" id="SSF52151">
    <property type="entry name" value="FabD/lysophospholipase-like"/>
    <property type="match status" value="1"/>
</dbReference>
<proteinExistence type="predicted"/>
<comment type="caution">
    <text evidence="6">The sequence shown here is derived from an EMBL/GenBank/DDBJ whole genome shotgun (WGS) entry which is preliminary data.</text>
</comment>
<comment type="caution">
    <text evidence="4">Lacks conserved residue(s) required for the propagation of feature annotation.</text>
</comment>
<dbReference type="Gene3D" id="3.40.1090.10">
    <property type="entry name" value="Cytosolic phospholipase A2 catalytic domain"/>
    <property type="match status" value="2"/>
</dbReference>
<evidence type="ECO:0000313" key="6">
    <source>
        <dbReference type="EMBL" id="MFC7275998.1"/>
    </source>
</evidence>
<evidence type="ECO:0000256" key="1">
    <source>
        <dbReference type="ARBA" id="ARBA00022801"/>
    </source>
</evidence>
<evidence type="ECO:0000259" key="5">
    <source>
        <dbReference type="PROSITE" id="PS51635"/>
    </source>
</evidence>
<feature type="active site" description="Nucleophile" evidence="4">
    <location>
        <position position="42"/>
    </location>
</feature>
<dbReference type="Proteomes" id="UP001596548">
    <property type="component" value="Unassembled WGS sequence"/>
</dbReference>
<evidence type="ECO:0000313" key="7">
    <source>
        <dbReference type="Proteomes" id="UP001596548"/>
    </source>
</evidence>
<keyword evidence="3 4" id="KW-0443">Lipid metabolism</keyword>
<sequence length="278" mass="28768">MKRALVLGGGGVTGVAWEIGMLTGLAEAGADLTGADIIIGTSAGSVVGALVAGGRPLPEMYAGQLAPPTAELPARLGVTTLLRWAWAAAGRRDEQRARARIGAMALAARTVPEADRRAVIAARLRNRDWPERRLLITAVDARTGEFVVFDREHGASLIDAVGASCAVPGVWPPVTIGDRVYIDGGMRSPVNADLAAGYDRVAILAPVTGGFGPSGRLSRQIAALGGRVVLIQPDGPARRAFGRNVLDPARRAAAARAGHAQSRQESARVADLWTGAAA</sequence>
<feature type="domain" description="PNPLA" evidence="5">
    <location>
        <begin position="6"/>
        <end position="196"/>
    </location>
</feature>
<keyword evidence="2 4" id="KW-0442">Lipid degradation</keyword>
<dbReference type="PANTHER" id="PTHR14226:SF57">
    <property type="entry name" value="BLR7027 PROTEIN"/>
    <property type="match status" value="1"/>
</dbReference>
<dbReference type="PROSITE" id="PS51635">
    <property type="entry name" value="PNPLA"/>
    <property type="match status" value="1"/>
</dbReference>
<feature type="short sequence motif" description="DGA/G" evidence="4">
    <location>
        <begin position="183"/>
        <end position="185"/>
    </location>
</feature>
<dbReference type="Pfam" id="PF01734">
    <property type="entry name" value="Patatin"/>
    <property type="match status" value="1"/>
</dbReference>